<gene>
    <name evidence="1" type="ORF">EYF80_004035</name>
</gene>
<dbReference type="EMBL" id="SRLO01000019">
    <property type="protein sequence ID" value="TNN85788.1"/>
    <property type="molecule type" value="Genomic_DNA"/>
</dbReference>
<dbReference type="AlphaFoldDB" id="A0A4Z2J7X3"/>
<sequence length="106" mass="12019">MQVWRSSNKAIFNSYFKTAYLSAPPHYTGRGPQQRVFRESGEGYLLEGRLRRRGGALISCQDLCIRTIARVLTLAAHTLTIIIISVQQGICNESTYTRLQWSSLLL</sequence>
<accession>A0A4Z2J7X3</accession>
<dbReference type="Proteomes" id="UP000314294">
    <property type="component" value="Unassembled WGS sequence"/>
</dbReference>
<evidence type="ECO:0000313" key="1">
    <source>
        <dbReference type="EMBL" id="TNN85788.1"/>
    </source>
</evidence>
<reference evidence="1 2" key="1">
    <citation type="submission" date="2019-03" db="EMBL/GenBank/DDBJ databases">
        <title>First draft genome of Liparis tanakae, snailfish: a comprehensive survey of snailfish specific genes.</title>
        <authorList>
            <person name="Kim W."/>
            <person name="Song I."/>
            <person name="Jeong J.-H."/>
            <person name="Kim D."/>
            <person name="Kim S."/>
            <person name="Ryu S."/>
            <person name="Song J.Y."/>
            <person name="Lee S.K."/>
        </authorList>
    </citation>
    <scope>NUCLEOTIDE SEQUENCE [LARGE SCALE GENOMIC DNA]</scope>
    <source>
        <tissue evidence="1">Muscle</tissue>
    </source>
</reference>
<evidence type="ECO:0000313" key="2">
    <source>
        <dbReference type="Proteomes" id="UP000314294"/>
    </source>
</evidence>
<protein>
    <submittedName>
        <fullName evidence="1">Uncharacterized protein</fullName>
    </submittedName>
</protein>
<name>A0A4Z2J7X3_9TELE</name>
<keyword evidence="2" id="KW-1185">Reference proteome</keyword>
<organism evidence="1 2">
    <name type="scientific">Liparis tanakae</name>
    <name type="common">Tanaka's snailfish</name>
    <dbReference type="NCBI Taxonomy" id="230148"/>
    <lineage>
        <taxon>Eukaryota</taxon>
        <taxon>Metazoa</taxon>
        <taxon>Chordata</taxon>
        <taxon>Craniata</taxon>
        <taxon>Vertebrata</taxon>
        <taxon>Euteleostomi</taxon>
        <taxon>Actinopterygii</taxon>
        <taxon>Neopterygii</taxon>
        <taxon>Teleostei</taxon>
        <taxon>Neoteleostei</taxon>
        <taxon>Acanthomorphata</taxon>
        <taxon>Eupercaria</taxon>
        <taxon>Perciformes</taxon>
        <taxon>Cottioidei</taxon>
        <taxon>Cottales</taxon>
        <taxon>Liparidae</taxon>
        <taxon>Liparis</taxon>
    </lineage>
</organism>
<comment type="caution">
    <text evidence="1">The sequence shown here is derived from an EMBL/GenBank/DDBJ whole genome shotgun (WGS) entry which is preliminary data.</text>
</comment>
<proteinExistence type="predicted"/>